<keyword evidence="2" id="KW-1185">Reference proteome</keyword>
<reference evidence="1" key="1">
    <citation type="submission" date="2021-03" db="EMBL/GenBank/DDBJ databases">
        <title>Evolutionary priming and transition to the ectomycorrhizal habit in an iconic lineage of mushroom-forming fungi: is preadaptation a requirement?</title>
        <authorList>
            <consortium name="DOE Joint Genome Institute"/>
            <person name="Looney B.P."/>
            <person name="Miyauchi S."/>
            <person name="Morin E."/>
            <person name="Drula E."/>
            <person name="Courty P.E."/>
            <person name="Chicoki N."/>
            <person name="Fauchery L."/>
            <person name="Kohler A."/>
            <person name="Kuo A."/>
            <person name="LaButti K."/>
            <person name="Pangilinan J."/>
            <person name="Lipzen A."/>
            <person name="Riley R."/>
            <person name="Andreopoulos W."/>
            <person name="He G."/>
            <person name="Johnson J."/>
            <person name="Barry K.W."/>
            <person name="Grigoriev I.V."/>
            <person name="Nagy L."/>
            <person name="Hibbett D."/>
            <person name="Henrissat B."/>
            <person name="Matheny P.B."/>
            <person name="Labbe J."/>
            <person name="Martin A.F."/>
        </authorList>
    </citation>
    <scope>NUCLEOTIDE SEQUENCE</scope>
    <source>
        <strain evidence="1">BPL698</strain>
    </source>
</reference>
<protein>
    <submittedName>
        <fullName evidence="1">NAD-P-binding protein</fullName>
    </submittedName>
</protein>
<proteinExistence type="predicted"/>
<name>A0ACC0UBZ2_9AGAM</name>
<sequence length="369" mass="39628">MAELKPGGPLSSAGLRLVQELPYSRPATPGYHTQVRVGWIGLGAMGYLMARNLANHRATHVEPHRPLLVWNRTRQKGEKLLHELGGGKVAIAQAVVDVATTCDIVFTSLSSDDVIRSVYEEIAAAFQAQPPATRKILVDTSTIYPRLAGEIDALVSAIPHCSFVTAPIFGPPAMAENATLIIALSGDYRSKKEVAFTVVPAIGRRVIDLGGNIEKAPTFKLIGNSLILGSLELIAEAYTMAEKSGIGQDVVYTYIKEMFPAPLWLSYGDKMLHDKFDGTEGFSIDGGVKDATHIRRLSSELNSPMPAIDTAHHHLLTARALHAAQERTGTTSFPVLDWSALIAGTRVAAGLDAFESGKQSGPVPESESE</sequence>
<organism evidence="1 2">
    <name type="scientific">Russula earlei</name>
    <dbReference type="NCBI Taxonomy" id="71964"/>
    <lineage>
        <taxon>Eukaryota</taxon>
        <taxon>Fungi</taxon>
        <taxon>Dikarya</taxon>
        <taxon>Basidiomycota</taxon>
        <taxon>Agaricomycotina</taxon>
        <taxon>Agaricomycetes</taxon>
        <taxon>Russulales</taxon>
        <taxon>Russulaceae</taxon>
        <taxon>Russula</taxon>
    </lineage>
</organism>
<gene>
    <name evidence="1" type="ORF">F5148DRAFT_919161</name>
</gene>
<evidence type="ECO:0000313" key="1">
    <source>
        <dbReference type="EMBL" id="KAI9508367.1"/>
    </source>
</evidence>
<dbReference type="Proteomes" id="UP001207468">
    <property type="component" value="Unassembled WGS sequence"/>
</dbReference>
<dbReference type="EMBL" id="JAGFNK010000094">
    <property type="protein sequence ID" value="KAI9508367.1"/>
    <property type="molecule type" value="Genomic_DNA"/>
</dbReference>
<comment type="caution">
    <text evidence="1">The sequence shown here is derived from an EMBL/GenBank/DDBJ whole genome shotgun (WGS) entry which is preliminary data.</text>
</comment>
<evidence type="ECO:0000313" key="2">
    <source>
        <dbReference type="Proteomes" id="UP001207468"/>
    </source>
</evidence>
<accession>A0ACC0UBZ2</accession>